<dbReference type="AlphaFoldDB" id="A0A8S9HGJ0"/>
<evidence type="ECO:0000313" key="3">
    <source>
        <dbReference type="Proteomes" id="UP000712281"/>
    </source>
</evidence>
<evidence type="ECO:0000313" key="2">
    <source>
        <dbReference type="EMBL" id="KAF2557129.1"/>
    </source>
</evidence>
<gene>
    <name evidence="2" type="ORF">F2Q68_00016929</name>
</gene>
<dbReference type="Proteomes" id="UP000712281">
    <property type="component" value="Unassembled WGS sequence"/>
</dbReference>
<evidence type="ECO:0000256" key="1">
    <source>
        <dbReference type="SAM" id="SignalP"/>
    </source>
</evidence>
<feature type="chain" id="PRO_5035767020" description="Secreted protein" evidence="1">
    <location>
        <begin position="20"/>
        <end position="93"/>
    </location>
</feature>
<accession>A0A8S9HGJ0</accession>
<feature type="signal peptide" evidence="1">
    <location>
        <begin position="1"/>
        <end position="19"/>
    </location>
</feature>
<protein>
    <recommendedName>
        <fullName evidence="4">Secreted protein</fullName>
    </recommendedName>
</protein>
<evidence type="ECO:0008006" key="4">
    <source>
        <dbReference type="Google" id="ProtNLM"/>
    </source>
</evidence>
<dbReference type="EMBL" id="QGKW02001940">
    <property type="protein sequence ID" value="KAF2557129.1"/>
    <property type="molecule type" value="Genomic_DNA"/>
</dbReference>
<organism evidence="2 3">
    <name type="scientific">Brassica cretica</name>
    <name type="common">Mustard</name>
    <dbReference type="NCBI Taxonomy" id="69181"/>
    <lineage>
        <taxon>Eukaryota</taxon>
        <taxon>Viridiplantae</taxon>
        <taxon>Streptophyta</taxon>
        <taxon>Embryophyta</taxon>
        <taxon>Tracheophyta</taxon>
        <taxon>Spermatophyta</taxon>
        <taxon>Magnoliopsida</taxon>
        <taxon>eudicotyledons</taxon>
        <taxon>Gunneridae</taxon>
        <taxon>Pentapetalae</taxon>
        <taxon>rosids</taxon>
        <taxon>malvids</taxon>
        <taxon>Brassicales</taxon>
        <taxon>Brassicaceae</taxon>
        <taxon>Brassiceae</taxon>
        <taxon>Brassica</taxon>
    </lineage>
</organism>
<proteinExistence type="predicted"/>
<keyword evidence="1" id="KW-0732">Signal</keyword>
<sequence length="93" mass="10059">MSHLIACVSSCMLPVACVAIHGRPHALFHASFTCQETPPRPYSSQHVWGSCVTTHRPLHVGLHAQMACTATPGASVCRAAWNCIVHVYTSFLC</sequence>
<reference evidence="2" key="1">
    <citation type="submission" date="2019-12" db="EMBL/GenBank/DDBJ databases">
        <title>Genome sequencing and annotation of Brassica cretica.</title>
        <authorList>
            <person name="Studholme D.J."/>
            <person name="Sarris P.F."/>
        </authorList>
    </citation>
    <scope>NUCLEOTIDE SEQUENCE</scope>
    <source>
        <strain evidence="2">PFS-001/15</strain>
        <tissue evidence="2">Leaf</tissue>
    </source>
</reference>
<name>A0A8S9HGJ0_BRACR</name>
<comment type="caution">
    <text evidence="2">The sequence shown here is derived from an EMBL/GenBank/DDBJ whole genome shotgun (WGS) entry which is preliminary data.</text>
</comment>